<evidence type="ECO:0000313" key="5">
    <source>
        <dbReference type="EMBL" id="OWZ16680.1"/>
    </source>
</evidence>
<dbReference type="InterPro" id="IPR003653">
    <property type="entry name" value="Peptidase_C48_C"/>
</dbReference>
<dbReference type="GO" id="GO:0006508">
    <property type="term" value="P:proteolysis"/>
    <property type="evidence" value="ECO:0007669"/>
    <property type="project" value="UniProtKB-KW"/>
</dbReference>
<comment type="similarity">
    <text evidence="1">Belongs to the peptidase C48 family.</text>
</comment>
<sequence>MKAISDIDWALAWTQQIDLCNALPSHFKVDRLDALATTIQHISLTPDSIHTLDLVAKGCLCDDTMCMVARKLFDKDDNVTFVDPSILGIVLNGLVTVDTEQIRTILRSSRSEFILIPANCNGNHWCSIMIRSSTKEAHIYDPMCSKYIIFVRAAAHKLAQLLNTTTTGTAYTIHAYCTDVGIPYDSYNCSVYVLLNFEQFTGAPRWGSVNKNMLQSLRYRYFRVCFG</sequence>
<feature type="domain" description="Ubiquitin-like protease family profile" evidence="4">
    <location>
        <begin position="112"/>
        <end position="222"/>
    </location>
</feature>
<reference evidence="6" key="1">
    <citation type="submission" date="2017-03" db="EMBL/GenBank/DDBJ databases">
        <title>Phytopthora megakarya and P. palmivora, two closely related causual agents of cacao black pod achieved similar genome size and gene model numbers by different mechanisms.</title>
        <authorList>
            <person name="Ali S."/>
            <person name="Shao J."/>
            <person name="Larry D.J."/>
            <person name="Kronmiller B."/>
            <person name="Shen D."/>
            <person name="Strem M.D."/>
            <person name="Melnick R.L."/>
            <person name="Guiltinan M.J."/>
            <person name="Tyler B.M."/>
            <person name="Meinhardt L.W."/>
            <person name="Bailey B.A."/>
        </authorList>
    </citation>
    <scope>NUCLEOTIDE SEQUENCE [LARGE SCALE GENOMIC DNA]</scope>
    <source>
        <strain evidence="6">zdho120</strain>
    </source>
</reference>
<accession>A0A225WIJ6</accession>
<dbReference type="Proteomes" id="UP000198211">
    <property type="component" value="Unassembled WGS sequence"/>
</dbReference>
<evidence type="ECO:0000313" key="6">
    <source>
        <dbReference type="Proteomes" id="UP000198211"/>
    </source>
</evidence>
<dbReference type="SUPFAM" id="SSF54001">
    <property type="entry name" value="Cysteine proteinases"/>
    <property type="match status" value="1"/>
</dbReference>
<dbReference type="GO" id="GO:0008234">
    <property type="term" value="F:cysteine-type peptidase activity"/>
    <property type="evidence" value="ECO:0007669"/>
    <property type="project" value="InterPro"/>
</dbReference>
<protein>
    <recommendedName>
        <fullName evidence="4">Ubiquitin-like protease family profile domain-containing protein</fullName>
    </recommendedName>
</protein>
<comment type="caution">
    <text evidence="5">The sequence shown here is derived from an EMBL/GenBank/DDBJ whole genome shotgun (WGS) entry which is preliminary data.</text>
</comment>
<evidence type="ECO:0000256" key="1">
    <source>
        <dbReference type="ARBA" id="ARBA00005234"/>
    </source>
</evidence>
<gene>
    <name evidence="5" type="ORF">PHMEG_0009486</name>
</gene>
<keyword evidence="2" id="KW-0645">Protease</keyword>
<dbReference type="Pfam" id="PF02902">
    <property type="entry name" value="Peptidase_C48"/>
    <property type="match status" value="1"/>
</dbReference>
<dbReference type="AlphaFoldDB" id="A0A225WIJ6"/>
<dbReference type="OrthoDB" id="91731at2759"/>
<evidence type="ECO:0000256" key="2">
    <source>
        <dbReference type="ARBA" id="ARBA00022670"/>
    </source>
</evidence>
<proteinExistence type="inferred from homology"/>
<keyword evidence="6" id="KW-1185">Reference proteome</keyword>
<evidence type="ECO:0000256" key="3">
    <source>
        <dbReference type="ARBA" id="ARBA00022801"/>
    </source>
</evidence>
<dbReference type="InterPro" id="IPR038765">
    <property type="entry name" value="Papain-like_cys_pep_sf"/>
</dbReference>
<organism evidence="5 6">
    <name type="scientific">Phytophthora megakarya</name>
    <dbReference type="NCBI Taxonomy" id="4795"/>
    <lineage>
        <taxon>Eukaryota</taxon>
        <taxon>Sar</taxon>
        <taxon>Stramenopiles</taxon>
        <taxon>Oomycota</taxon>
        <taxon>Peronosporomycetes</taxon>
        <taxon>Peronosporales</taxon>
        <taxon>Peronosporaceae</taxon>
        <taxon>Phytophthora</taxon>
    </lineage>
</organism>
<dbReference type="EMBL" id="NBNE01000888">
    <property type="protein sequence ID" value="OWZ16680.1"/>
    <property type="molecule type" value="Genomic_DNA"/>
</dbReference>
<keyword evidence="3" id="KW-0378">Hydrolase</keyword>
<name>A0A225WIJ6_9STRA</name>
<evidence type="ECO:0000259" key="4">
    <source>
        <dbReference type="Pfam" id="PF02902"/>
    </source>
</evidence>
<dbReference type="Gene3D" id="3.40.395.10">
    <property type="entry name" value="Adenoviral Proteinase, Chain A"/>
    <property type="match status" value="1"/>
</dbReference>